<gene>
    <name evidence="1" type="ORF">J4N46_00930</name>
</gene>
<sequence>MGNLYITPEGVSRLRNSKIYGGSYSWNQYQKHYTPKEKYKRTPLKEIAPLKYHTPAIEIGEMLLECKPYVQL</sequence>
<reference evidence="1 2" key="1">
    <citation type="submission" date="2021-03" db="EMBL/GenBank/DDBJ databases">
        <title>Isolation and description of Capnocytophaga bilenii sp. nov., a novel Capnocytophaga species, isolated from a gingivitis subject.</title>
        <authorList>
            <person name="Antezack A."/>
            <person name="Monnet-Corti V."/>
            <person name="La Scola B."/>
        </authorList>
    </citation>
    <scope>NUCLEOTIDE SEQUENCE [LARGE SCALE GENOMIC DNA]</scope>
    <source>
        <strain evidence="1 2">Marseille-Q4570</strain>
    </source>
</reference>
<dbReference type="Proteomes" id="UP000681610">
    <property type="component" value="Unassembled WGS sequence"/>
</dbReference>
<keyword evidence="2" id="KW-1185">Reference proteome</keyword>
<comment type="caution">
    <text evidence="1">The sequence shown here is derived from an EMBL/GenBank/DDBJ whole genome shotgun (WGS) entry which is preliminary data.</text>
</comment>
<dbReference type="EMBL" id="JAGDYP010000001">
    <property type="protein sequence ID" value="MBO1883034.1"/>
    <property type="molecule type" value="Genomic_DNA"/>
</dbReference>
<dbReference type="RefSeq" id="WP_208058024.1">
    <property type="nucleotide sequence ID" value="NZ_JAGDYP010000001.1"/>
</dbReference>
<evidence type="ECO:0008006" key="3">
    <source>
        <dbReference type="Google" id="ProtNLM"/>
    </source>
</evidence>
<evidence type="ECO:0000313" key="2">
    <source>
        <dbReference type="Proteomes" id="UP000681610"/>
    </source>
</evidence>
<organism evidence="1 2">
    <name type="scientific">Capnocytophaga bilenii</name>
    <dbReference type="NCBI Taxonomy" id="2819369"/>
    <lineage>
        <taxon>Bacteria</taxon>
        <taxon>Pseudomonadati</taxon>
        <taxon>Bacteroidota</taxon>
        <taxon>Flavobacteriia</taxon>
        <taxon>Flavobacteriales</taxon>
        <taxon>Flavobacteriaceae</taxon>
        <taxon>Capnocytophaga</taxon>
    </lineage>
</organism>
<protein>
    <recommendedName>
        <fullName evidence="3">Transposase</fullName>
    </recommendedName>
</protein>
<name>A0ABS3PUM8_9FLAO</name>
<evidence type="ECO:0000313" key="1">
    <source>
        <dbReference type="EMBL" id="MBO1883034.1"/>
    </source>
</evidence>
<accession>A0ABS3PUM8</accession>
<proteinExistence type="predicted"/>